<protein>
    <recommendedName>
        <fullName evidence="16">Phenylalanine--tRNA ligase, mitochondrial</fullName>
        <ecNumber evidence="4">6.1.1.20</ecNumber>
    </recommendedName>
    <alternativeName>
        <fullName evidence="13">Phenylalanyl-tRNA synthetase</fullName>
    </alternativeName>
</protein>
<dbReference type="Gene3D" id="3.30.70.380">
    <property type="entry name" value="Ferrodoxin-fold anticodon-binding domain"/>
    <property type="match status" value="1"/>
</dbReference>
<keyword evidence="9" id="KW-0809">Transit peptide</keyword>
<dbReference type="InterPro" id="IPR004530">
    <property type="entry name" value="Phe-tRNA-synth_IIc_mito"/>
</dbReference>
<keyword evidence="10" id="KW-0007">Acetylation</keyword>
<dbReference type="InterPro" id="IPR006195">
    <property type="entry name" value="aa-tRNA-synth_II"/>
</dbReference>
<keyword evidence="11" id="KW-0496">Mitochondrion</keyword>
<sequence>MVYLKYINGVLYRRFSSAVKPLKKDIIVSGNPYITDDYTNVTDRILSHVGKNLHLQQYHPLNLVYQRIVNYFYQSFLNARRNPIFSVYDNLAPVVSVNQNFDSLLIPTDHVSRSKSDCYYVNRNYLLRAHMTAHQSELLTAGLNNFLMVGDVYRRDEIDRTHYPVFHQVDAVRLKTRDEIFPNDNKLQIFEKDGNTESFGGQEKQSCHTLEAVKLMEHELKTTLEGLASHLFGNVKFRWVDTYFPFTQPSWELEVFYENEWLEVLGCGIMRQPILTNSGVKDRIGWAFGLGLERVAMCLYKITDIRTFWSQDSGFLSQFKTNDINKTIIYKPISQYPPCKCDVSFWLPENAEYSSNDFYDIVRSVGGEIVEQVQLIDNFTHPKTKKTSHCYRIVYRHMEKTLIQEEVNKVHQKIADAASLNLGVTLRQ</sequence>
<dbReference type="GO" id="GO:0000049">
    <property type="term" value="F:tRNA binding"/>
    <property type="evidence" value="ECO:0007669"/>
    <property type="project" value="InterPro"/>
</dbReference>
<dbReference type="InParanoid" id="A0A6J2Y8F2"/>
<feature type="domain" description="Aminoacyl-transfer RNA synthetases class-II family profile" evidence="17">
    <location>
        <begin position="150"/>
        <end position="332"/>
    </location>
</feature>
<dbReference type="NCBIfam" id="TIGR00469">
    <property type="entry name" value="pheS_mito"/>
    <property type="match status" value="1"/>
</dbReference>
<comment type="catalytic activity">
    <reaction evidence="14">
        <text>tRNA(Phe) + L-phenylalanine + ATP = L-phenylalanyl-tRNA(Phe) + AMP + diphosphate + H(+)</text>
        <dbReference type="Rhea" id="RHEA:19413"/>
        <dbReference type="Rhea" id="RHEA-COMP:9668"/>
        <dbReference type="Rhea" id="RHEA-COMP:9699"/>
        <dbReference type="ChEBI" id="CHEBI:15378"/>
        <dbReference type="ChEBI" id="CHEBI:30616"/>
        <dbReference type="ChEBI" id="CHEBI:33019"/>
        <dbReference type="ChEBI" id="CHEBI:58095"/>
        <dbReference type="ChEBI" id="CHEBI:78442"/>
        <dbReference type="ChEBI" id="CHEBI:78531"/>
        <dbReference type="ChEBI" id="CHEBI:456215"/>
        <dbReference type="EC" id="6.1.1.20"/>
    </reaction>
</comment>
<comment type="function">
    <text evidence="15">Is responsible for the charging of tRNA(Phe) with phenylalanine in mitochondrial translation. To a lesser extent, also catalyzes direct attachment of m-Tyr (an oxidized version of Phe) to tRNA(Phe), thereby opening the way for delivery of the misacylated tRNA to the ribosome and incorporation of ROS-damaged amino acid into proteins.</text>
</comment>
<evidence type="ECO:0000256" key="14">
    <source>
        <dbReference type="ARBA" id="ARBA00049255"/>
    </source>
</evidence>
<keyword evidence="19" id="KW-1185">Reference proteome</keyword>
<dbReference type="Pfam" id="PF01409">
    <property type="entry name" value="tRNA-synt_2d"/>
    <property type="match status" value="2"/>
</dbReference>
<dbReference type="CTD" id="36547"/>
<evidence type="ECO:0000256" key="6">
    <source>
        <dbReference type="ARBA" id="ARBA00022741"/>
    </source>
</evidence>
<dbReference type="PROSITE" id="PS51447">
    <property type="entry name" value="FDX_ACB"/>
    <property type="match status" value="1"/>
</dbReference>
<dbReference type="CDD" id="cd00496">
    <property type="entry name" value="PheRS_alpha_core"/>
    <property type="match status" value="1"/>
</dbReference>
<comment type="subunit">
    <text evidence="3">Monomer.</text>
</comment>
<dbReference type="Proteomes" id="UP000504635">
    <property type="component" value="Unplaced"/>
</dbReference>
<evidence type="ECO:0000256" key="12">
    <source>
        <dbReference type="ARBA" id="ARBA00023146"/>
    </source>
</evidence>
<keyword evidence="6" id="KW-0547">Nucleotide-binding</keyword>
<dbReference type="SUPFAM" id="SSF55681">
    <property type="entry name" value="Class II aaRS and biotin synthetases"/>
    <property type="match status" value="1"/>
</dbReference>
<comment type="subcellular location">
    <subcellularLocation>
        <location evidence="1">Mitochondrion matrix</location>
    </subcellularLocation>
</comment>
<keyword evidence="5 20" id="KW-0436">Ligase</keyword>
<evidence type="ECO:0000313" key="19">
    <source>
        <dbReference type="Proteomes" id="UP000504635"/>
    </source>
</evidence>
<name>A0A6J2Y8F2_SITOR</name>
<dbReference type="FunFam" id="3.30.930.10:FF:000041">
    <property type="entry name" value="Phenylalanyl-tRNA synthetase 2, mitochondrial"/>
    <property type="match status" value="1"/>
</dbReference>
<dbReference type="GO" id="GO:0005524">
    <property type="term" value="F:ATP binding"/>
    <property type="evidence" value="ECO:0007669"/>
    <property type="project" value="UniProtKB-KW"/>
</dbReference>
<reference evidence="20" key="1">
    <citation type="submission" date="2025-08" db="UniProtKB">
        <authorList>
            <consortium name="RefSeq"/>
        </authorList>
    </citation>
    <scope>IDENTIFICATION</scope>
    <source>
        <tissue evidence="20">Gonads</tissue>
    </source>
</reference>
<dbReference type="GO" id="GO:0005759">
    <property type="term" value="C:mitochondrial matrix"/>
    <property type="evidence" value="ECO:0007669"/>
    <property type="project" value="UniProtKB-SubCell"/>
</dbReference>
<proteinExistence type="inferred from homology"/>
<dbReference type="InterPro" id="IPR045864">
    <property type="entry name" value="aa-tRNA-synth_II/BPL/LPL"/>
</dbReference>
<feature type="domain" description="FDX-ACB" evidence="18">
    <location>
        <begin position="334"/>
        <end position="427"/>
    </location>
</feature>
<dbReference type="SMART" id="SM00896">
    <property type="entry name" value="FDX-ACB"/>
    <property type="match status" value="1"/>
</dbReference>
<evidence type="ECO:0000256" key="5">
    <source>
        <dbReference type="ARBA" id="ARBA00022598"/>
    </source>
</evidence>
<dbReference type="InterPro" id="IPR036690">
    <property type="entry name" value="Fdx_antiC-bd_sf"/>
</dbReference>
<evidence type="ECO:0000256" key="4">
    <source>
        <dbReference type="ARBA" id="ARBA00012814"/>
    </source>
</evidence>
<dbReference type="InterPro" id="IPR005121">
    <property type="entry name" value="Fdx_antiC-bd"/>
</dbReference>
<dbReference type="PANTHER" id="PTHR11538">
    <property type="entry name" value="PHENYLALANYL-TRNA SYNTHETASE"/>
    <property type="match status" value="1"/>
</dbReference>
<evidence type="ECO:0000256" key="7">
    <source>
        <dbReference type="ARBA" id="ARBA00022840"/>
    </source>
</evidence>
<keyword evidence="12" id="KW-0030">Aminoacyl-tRNA synthetase</keyword>
<organism evidence="19 20">
    <name type="scientific">Sitophilus oryzae</name>
    <name type="common">Rice weevil</name>
    <name type="synonym">Curculio oryzae</name>
    <dbReference type="NCBI Taxonomy" id="7048"/>
    <lineage>
        <taxon>Eukaryota</taxon>
        <taxon>Metazoa</taxon>
        <taxon>Ecdysozoa</taxon>
        <taxon>Arthropoda</taxon>
        <taxon>Hexapoda</taxon>
        <taxon>Insecta</taxon>
        <taxon>Pterygota</taxon>
        <taxon>Neoptera</taxon>
        <taxon>Endopterygota</taxon>
        <taxon>Coleoptera</taxon>
        <taxon>Polyphaga</taxon>
        <taxon>Cucujiformia</taxon>
        <taxon>Curculionidae</taxon>
        <taxon>Dryophthorinae</taxon>
        <taxon>Sitophilus</taxon>
    </lineage>
</organism>
<dbReference type="FunCoup" id="A0A6J2Y8F2">
    <property type="interactions" value="1555"/>
</dbReference>
<evidence type="ECO:0000256" key="9">
    <source>
        <dbReference type="ARBA" id="ARBA00022946"/>
    </source>
</evidence>
<dbReference type="GeneID" id="115885362"/>
<accession>A0A6J2Y8F2</accession>
<dbReference type="Gene3D" id="3.30.930.10">
    <property type="entry name" value="Bira Bifunctional Protein, Domain 2"/>
    <property type="match status" value="1"/>
</dbReference>
<evidence type="ECO:0000259" key="18">
    <source>
        <dbReference type="PROSITE" id="PS51447"/>
    </source>
</evidence>
<dbReference type="EC" id="6.1.1.20" evidence="4"/>
<dbReference type="AlphaFoldDB" id="A0A6J2Y8F2"/>
<evidence type="ECO:0000256" key="13">
    <source>
        <dbReference type="ARBA" id="ARBA00031194"/>
    </source>
</evidence>
<evidence type="ECO:0000256" key="10">
    <source>
        <dbReference type="ARBA" id="ARBA00022990"/>
    </source>
</evidence>
<dbReference type="Pfam" id="PF03147">
    <property type="entry name" value="FDX-ACB"/>
    <property type="match status" value="1"/>
</dbReference>
<dbReference type="PROSITE" id="PS50862">
    <property type="entry name" value="AA_TRNA_LIGASE_II"/>
    <property type="match status" value="1"/>
</dbReference>
<dbReference type="InterPro" id="IPR002319">
    <property type="entry name" value="Phenylalanyl-tRNA_Synthase"/>
</dbReference>
<evidence type="ECO:0000259" key="17">
    <source>
        <dbReference type="PROSITE" id="PS50862"/>
    </source>
</evidence>
<dbReference type="RefSeq" id="XP_030760118.1">
    <property type="nucleotide sequence ID" value="XM_030904258.1"/>
</dbReference>
<dbReference type="PANTHER" id="PTHR11538:SF41">
    <property type="entry name" value="PHENYLALANINE--TRNA LIGASE, MITOCHONDRIAL"/>
    <property type="match status" value="1"/>
</dbReference>
<evidence type="ECO:0000256" key="16">
    <source>
        <dbReference type="ARBA" id="ARBA00073229"/>
    </source>
</evidence>
<evidence type="ECO:0000313" key="20">
    <source>
        <dbReference type="RefSeq" id="XP_030760118.1"/>
    </source>
</evidence>
<evidence type="ECO:0000256" key="2">
    <source>
        <dbReference type="ARBA" id="ARBA00008226"/>
    </source>
</evidence>
<comment type="similarity">
    <text evidence="2">Belongs to the class-II aminoacyl-tRNA synthetase family.</text>
</comment>
<dbReference type="SUPFAM" id="SSF54991">
    <property type="entry name" value="Anticodon-binding domain of PheRS"/>
    <property type="match status" value="1"/>
</dbReference>
<keyword evidence="7" id="KW-0067">ATP-binding</keyword>
<dbReference type="GO" id="GO:0006432">
    <property type="term" value="P:phenylalanyl-tRNA aminoacylation"/>
    <property type="evidence" value="ECO:0007669"/>
    <property type="project" value="InterPro"/>
</dbReference>
<dbReference type="OrthoDB" id="4457at2759"/>
<evidence type="ECO:0000256" key="3">
    <source>
        <dbReference type="ARBA" id="ARBA00011245"/>
    </source>
</evidence>
<evidence type="ECO:0000256" key="15">
    <source>
        <dbReference type="ARBA" id="ARBA00060211"/>
    </source>
</evidence>
<gene>
    <name evidence="20" type="primary">LOC115885362</name>
</gene>
<dbReference type="KEGG" id="soy:115885362"/>
<evidence type="ECO:0000256" key="11">
    <source>
        <dbReference type="ARBA" id="ARBA00023128"/>
    </source>
</evidence>
<evidence type="ECO:0000256" key="1">
    <source>
        <dbReference type="ARBA" id="ARBA00004305"/>
    </source>
</evidence>
<dbReference type="GO" id="GO:0004826">
    <property type="term" value="F:phenylalanine-tRNA ligase activity"/>
    <property type="evidence" value="ECO:0007669"/>
    <property type="project" value="UniProtKB-EC"/>
</dbReference>
<evidence type="ECO:0000256" key="8">
    <source>
        <dbReference type="ARBA" id="ARBA00022917"/>
    </source>
</evidence>
<keyword evidence="8" id="KW-0648">Protein biosynthesis</keyword>
<dbReference type="FunFam" id="3.30.70.380:FF:000002">
    <property type="entry name" value="phenylalanine--tRNA ligase, mitochondrial"/>
    <property type="match status" value="1"/>
</dbReference>